<gene>
    <name evidence="1" type="ORF">BGCPKDLD_3172</name>
</gene>
<accession>A0ABQ4UZR2</accession>
<comment type="caution">
    <text evidence="1">The sequence shown here is derived from an EMBL/GenBank/DDBJ whole genome shotgun (WGS) entry which is preliminary data.</text>
</comment>
<dbReference type="RefSeq" id="WP_137827286.1">
    <property type="nucleotide sequence ID" value="NZ_BPRE01000009.1"/>
</dbReference>
<reference evidence="1" key="1">
    <citation type="journal article" date="2021" name="Front. Microbiol.">
        <title>Comprehensive Comparative Genomics and Phenotyping of Methylobacterium Species.</title>
        <authorList>
            <person name="Alessa O."/>
            <person name="Ogura Y."/>
            <person name="Fujitani Y."/>
            <person name="Takami H."/>
            <person name="Hayashi T."/>
            <person name="Sahin N."/>
            <person name="Tani A."/>
        </authorList>
    </citation>
    <scope>NUCLEOTIDE SEQUENCE</scope>
    <source>
        <strain evidence="1">DSM 14458</strain>
    </source>
</reference>
<sequence>MAIVGNAPEPRATASAIDEAACVVRFNNAAGFGGRTGSRVTYLALVNRGGQMREWLEDELFLDRPVIRAAEAFILPFPMLAPEANLPEPICWTRAILARLRPTGRPIHILPESLHERARGLLAAGTSGRPNPSTGFLVTLALLLDRPSDADPIQAFGFGFDGWPGHPWAAERAWFERAEAAGRLRLHPVEG</sequence>
<proteinExistence type="predicted"/>
<protein>
    <submittedName>
        <fullName evidence="1">Uncharacterized protein</fullName>
    </submittedName>
</protein>
<evidence type="ECO:0000313" key="2">
    <source>
        <dbReference type="Proteomes" id="UP001055093"/>
    </source>
</evidence>
<reference evidence="1" key="2">
    <citation type="submission" date="2021-08" db="EMBL/GenBank/DDBJ databases">
        <authorList>
            <person name="Tani A."/>
            <person name="Ola A."/>
            <person name="Ogura Y."/>
            <person name="Katsura K."/>
            <person name="Hayashi T."/>
        </authorList>
    </citation>
    <scope>NUCLEOTIDE SEQUENCE</scope>
    <source>
        <strain evidence="1">DSM 14458</strain>
    </source>
</reference>
<dbReference type="Proteomes" id="UP001055093">
    <property type="component" value="Unassembled WGS sequence"/>
</dbReference>
<dbReference type="EMBL" id="BPRE01000009">
    <property type="protein sequence ID" value="GJE76577.1"/>
    <property type="molecule type" value="Genomic_DNA"/>
</dbReference>
<keyword evidence="2" id="KW-1185">Reference proteome</keyword>
<organism evidence="1 2">
    <name type="scientific">Methylorubrum suomiense</name>
    <dbReference type="NCBI Taxonomy" id="144191"/>
    <lineage>
        <taxon>Bacteria</taxon>
        <taxon>Pseudomonadati</taxon>
        <taxon>Pseudomonadota</taxon>
        <taxon>Alphaproteobacteria</taxon>
        <taxon>Hyphomicrobiales</taxon>
        <taxon>Methylobacteriaceae</taxon>
        <taxon>Methylorubrum</taxon>
    </lineage>
</organism>
<dbReference type="Gene3D" id="3.90.1480.20">
    <property type="entry name" value="Glycosyl transferase family 29"/>
    <property type="match status" value="1"/>
</dbReference>
<evidence type="ECO:0000313" key="1">
    <source>
        <dbReference type="EMBL" id="GJE76577.1"/>
    </source>
</evidence>
<dbReference type="InterPro" id="IPR038578">
    <property type="entry name" value="GT29-like_sf"/>
</dbReference>
<name>A0ABQ4UZR2_9HYPH</name>